<sequence>MNLKIYKYPLKMKDSQVISLPAESTVLSIKNQHEVPVLYAAVNTACEIEGYVNIECRGTGQPLNGKEVAEITETLLFQNGNLVLHFFAQKFPQVVHPFRVNTQEEINQMVNELKKEEDE</sequence>
<dbReference type="AlphaFoldDB" id="A0A1B2LQZ9"/>
<reference evidence="4" key="3">
    <citation type="submission" date="2022-06" db="EMBL/GenBank/DDBJ databases">
        <title>Complete genomes of Listeria monocytogenes strains L58-55 and 6179.</title>
        <authorList>
            <person name="Schmitz-Esser S."/>
            <person name="Tibbs-Cortes B.W."/>
        </authorList>
    </citation>
    <scope>NUCLEOTIDE SEQUENCE</scope>
    <source>
        <strain evidence="4">L58-55</strain>
    </source>
</reference>
<keyword evidence="2" id="KW-0614">Plasmid</keyword>
<name>A0A1B2LQZ9_LISMN</name>
<feature type="domain" description="DUF7352" evidence="1">
    <location>
        <begin position="1"/>
        <end position="91"/>
    </location>
</feature>
<accession>A0A1B2LQZ9</accession>
<reference evidence="2" key="1">
    <citation type="submission" date="2016-06" db="EMBL/GenBank/DDBJ databases">
        <title>Sequence of Listeria monocytogenes plasmid pLM-C-273 carrying genes related to stress resistance.</title>
        <authorList>
            <person name="Liang L."/>
            <person name="Gnaneshan S."/>
            <person name="Garduno R.A."/>
            <person name="Mallo G.V."/>
        </authorList>
    </citation>
    <scope>NUCLEOTIDE SEQUENCE</scope>
    <source>
        <strain evidence="2">LM-C-273</strain>
        <plasmid evidence="2">pLM-C-273</plasmid>
    </source>
</reference>
<dbReference type="EMBL" id="CP098507">
    <property type="protein sequence ID" value="UUJ78761.1"/>
    <property type="molecule type" value="Genomic_DNA"/>
</dbReference>
<reference evidence="3 5" key="2">
    <citation type="submission" date="2019-09" db="EMBL/GenBank/DDBJ databases">
        <authorList>
            <consortium name="GenomeTrakr network: Whole genome sequencing for foodborne pathogen traceback"/>
        </authorList>
    </citation>
    <scope>NUCLEOTIDE SEQUENCE [LARGE SCALE GENOMIC DNA]</scope>
    <source>
        <strain evidence="3 5">FLAG-55987</strain>
    </source>
</reference>
<proteinExistence type="predicted"/>
<evidence type="ECO:0000313" key="4">
    <source>
        <dbReference type="EMBL" id="UUJ78761.1"/>
    </source>
</evidence>
<evidence type="ECO:0000313" key="5">
    <source>
        <dbReference type="Proteomes" id="UP000364988"/>
    </source>
</evidence>
<dbReference type="Proteomes" id="UP000364988">
    <property type="component" value="Unassembled WGS sequence"/>
</dbReference>
<evidence type="ECO:0000313" key="2">
    <source>
        <dbReference type="EMBL" id="AOA49263.1"/>
    </source>
</evidence>
<dbReference type="RefSeq" id="WP_039379248.1">
    <property type="nucleotide sequence ID" value="NZ_CADFYM010000001.1"/>
</dbReference>
<dbReference type="Pfam" id="PF24043">
    <property type="entry name" value="DUF7352"/>
    <property type="match status" value="1"/>
</dbReference>
<geneLocation type="plasmid" evidence="2">
    <name>pLM-C-273</name>
</geneLocation>
<evidence type="ECO:0000313" key="3">
    <source>
        <dbReference type="EMBL" id="ECY6545744.1"/>
    </source>
</evidence>
<organism evidence="2">
    <name type="scientific">Listeria monocytogenes</name>
    <dbReference type="NCBI Taxonomy" id="1639"/>
    <lineage>
        <taxon>Bacteria</taxon>
        <taxon>Bacillati</taxon>
        <taxon>Bacillota</taxon>
        <taxon>Bacilli</taxon>
        <taxon>Bacillales</taxon>
        <taxon>Listeriaceae</taxon>
        <taxon>Listeria</taxon>
    </lineage>
</organism>
<gene>
    <name evidence="4" type="ORF">BES38_10360</name>
    <name evidence="3" type="ORF">F6436_15635</name>
    <name evidence="2" type="ORF">pLM-C-273_00062</name>
</gene>
<dbReference type="EMBL" id="KX467251">
    <property type="protein sequence ID" value="AOA49263.1"/>
    <property type="molecule type" value="Genomic_DNA"/>
</dbReference>
<evidence type="ECO:0000259" key="1">
    <source>
        <dbReference type="Pfam" id="PF24043"/>
    </source>
</evidence>
<dbReference type="InterPro" id="IPR055776">
    <property type="entry name" value="DUF7352"/>
</dbReference>
<protein>
    <recommendedName>
        <fullName evidence="1">DUF7352 domain-containing protein</fullName>
    </recommendedName>
</protein>
<dbReference type="Proteomes" id="UP000193519">
    <property type="component" value="Chromosome"/>
</dbReference>
<dbReference type="EMBL" id="AALEDS010000028">
    <property type="protein sequence ID" value="ECY6545744.1"/>
    <property type="molecule type" value="Genomic_DNA"/>
</dbReference>